<feature type="compositionally biased region" description="Pro residues" evidence="1">
    <location>
        <begin position="84"/>
        <end position="93"/>
    </location>
</feature>
<dbReference type="Proteomes" id="UP000501690">
    <property type="component" value="Linkage Group LG9"/>
</dbReference>
<dbReference type="EMBL" id="CP039353">
    <property type="protein sequence ID" value="QCE06450.1"/>
    <property type="molecule type" value="Genomic_DNA"/>
</dbReference>
<evidence type="ECO:0000313" key="3">
    <source>
        <dbReference type="Proteomes" id="UP000501690"/>
    </source>
</evidence>
<sequence>MPSQPHATTQLLTTTGRHRCLTHHPHLPVPSTHHPNTCHAPCNTTHNTGAIPSSRNNDTGASLTTPHLPVPSITTPTHRCATQPPTPLTPPPRNTNHSPTATPLTQYCTACE</sequence>
<gene>
    <name evidence="2" type="ORF">DEO72_LG9g1462</name>
</gene>
<proteinExistence type="predicted"/>
<name>A0A4D6MY52_VIGUN</name>
<feature type="region of interest" description="Disordered" evidence="1">
    <location>
        <begin position="22"/>
        <end position="103"/>
    </location>
</feature>
<protein>
    <submittedName>
        <fullName evidence="2">Uncharacterized protein</fullName>
    </submittedName>
</protein>
<evidence type="ECO:0000256" key="1">
    <source>
        <dbReference type="SAM" id="MobiDB-lite"/>
    </source>
</evidence>
<keyword evidence="3" id="KW-1185">Reference proteome</keyword>
<feature type="compositionally biased region" description="Polar residues" evidence="1">
    <location>
        <begin position="42"/>
        <end position="65"/>
    </location>
</feature>
<organism evidence="2 3">
    <name type="scientific">Vigna unguiculata</name>
    <name type="common">Cowpea</name>
    <dbReference type="NCBI Taxonomy" id="3917"/>
    <lineage>
        <taxon>Eukaryota</taxon>
        <taxon>Viridiplantae</taxon>
        <taxon>Streptophyta</taxon>
        <taxon>Embryophyta</taxon>
        <taxon>Tracheophyta</taxon>
        <taxon>Spermatophyta</taxon>
        <taxon>Magnoliopsida</taxon>
        <taxon>eudicotyledons</taxon>
        <taxon>Gunneridae</taxon>
        <taxon>Pentapetalae</taxon>
        <taxon>rosids</taxon>
        <taxon>fabids</taxon>
        <taxon>Fabales</taxon>
        <taxon>Fabaceae</taxon>
        <taxon>Papilionoideae</taxon>
        <taxon>50 kb inversion clade</taxon>
        <taxon>NPAAA clade</taxon>
        <taxon>indigoferoid/millettioid clade</taxon>
        <taxon>Phaseoleae</taxon>
        <taxon>Vigna</taxon>
    </lineage>
</organism>
<dbReference type="AlphaFoldDB" id="A0A4D6MY52"/>
<accession>A0A4D6MY52</accession>
<evidence type="ECO:0000313" key="2">
    <source>
        <dbReference type="EMBL" id="QCE06450.1"/>
    </source>
</evidence>
<feature type="compositionally biased region" description="Polar residues" evidence="1">
    <location>
        <begin position="94"/>
        <end position="103"/>
    </location>
</feature>
<reference evidence="2 3" key="1">
    <citation type="submission" date="2019-04" db="EMBL/GenBank/DDBJ databases">
        <title>An improved genome assembly and genetic linkage map for asparagus bean, Vigna unguiculata ssp. sesquipedialis.</title>
        <authorList>
            <person name="Xia Q."/>
            <person name="Zhang R."/>
            <person name="Dong Y."/>
        </authorList>
    </citation>
    <scope>NUCLEOTIDE SEQUENCE [LARGE SCALE GENOMIC DNA]</scope>
    <source>
        <tissue evidence="2">Leaf</tissue>
    </source>
</reference>